<name>A0A915D8D9_9BILA</name>
<feature type="region of interest" description="Disordered" evidence="1">
    <location>
        <begin position="1"/>
        <end position="33"/>
    </location>
</feature>
<accession>A0A915D8D9</accession>
<sequence>MEPSSAEQADVRQQGSPLRQAIKRRDKDAKNKKWEKMRKELIAEGHKEFECKTAVQMRDSMWSVTKTRTIGKLDKAKKTGTGGNQKFTELEKLLLAIVDTESSQVVGLDVSESGKLCPTGSGKKKPVKRSAPPSSINADIEYMIKKKSFESSV</sequence>
<dbReference type="Proteomes" id="UP000887574">
    <property type="component" value="Unplaced"/>
</dbReference>
<reference evidence="3" key="1">
    <citation type="submission" date="2022-11" db="UniProtKB">
        <authorList>
            <consortium name="WormBaseParasite"/>
        </authorList>
    </citation>
    <scope>IDENTIFICATION</scope>
</reference>
<feature type="compositionally biased region" description="Polar residues" evidence="1">
    <location>
        <begin position="1"/>
        <end position="17"/>
    </location>
</feature>
<evidence type="ECO:0000256" key="1">
    <source>
        <dbReference type="SAM" id="MobiDB-lite"/>
    </source>
</evidence>
<evidence type="ECO:0000313" key="3">
    <source>
        <dbReference type="WBParaSite" id="jg17192"/>
    </source>
</evidence>
<dbReference type="AlphaFoldDB" id="A0A915D8D9"/>
<dbReference type="WBParaSite" id="jg17192">
    <property type="protein sequence ID" value="jg17192"/>
    <property type="gene ID" value="jg17192"/>
</dbReference>
<evidence type="ECO:0000313" key="2">
    <source>
        <dbReference type="Proteomes" id="UP000887574"/>
    </source>
</evidence>
<keyword evidence="2" id="KW-1185">Reference proteome</keyword>
<protein>
    <submittedName>
        <fullName evidence="3">Regulatory protein zeste</fullName>
    </submittedName>
</protein>
<organism evidence="2 3">
    <name type="scientific">Ditylenchus dipsaci</name>
    <dbReference type="NCBI Taxonomy" id="166011"/>
    <lineage>
        <taxon>Eukaryota</taxon>
        <taxon>Metazoa</taxon>
        <taxon>Ecdysozoa</taxon>
        <taxon>Nematoda</taxon>
        <taxon>Chromadorea</taxon>
        <taxon>Rhabditida</taxon>
        <taxon>Tylenchina</taxon>
        <taxon>Tylenchomorpha</taxon>
        <taxon>Sphaerularioidea</taxon>
        <taxon>Anguinidae</taxon>
        <taxon>Anguininae</taxon>
        <taxon>Ditylenchus</taxon>
    </lineage>
</organism>
<proteinExistence type="predicted"/>
<feature type="compositionally biased region" description="Basic and acidic residues" evidence="1">
    <location>
        <begin position="23"/>
        <end position="33"/>
    </location>
</feature>